<evidence type="ECO:0000313" key="2">
    <source>
        <dbReference type="Proteomes" id="UP000275663"/>
    </source>
</evidence>
<name>A0A3S9HJC0_9BURK</name>
<sequence>MKHLPVTEADLHAYVDGLLPADRAVEVAAYLTARPAEQTRLKTYRAQNTALRAMFNPVLEEPVPLALLNLPRAARAAPIDQPHAWRWQSLAASLAIALVSGSTGWLLHGAATPNLELAQLERPAKAGLGKASGLAHQAAIAHVVYSPDLRRPVEIGADQEDQLVGWLSKRMGNQIRPPKLGKLGYELIGGRLLPGESGPVAQFMYHDSTGQRLTLYVSTEQVHNQDTGFKFSQEGPVQVFYWIDGKFGYALSGGINKAELGKIASAVYAQLAP</sequence>
<proteinExistence type="predicted"/>
<dbReference type="AlphaFoldDB" id="A0A3S9HJC0"/>
<dbReference type="OrthoDB" id="9152892at2"/>
<dbReference type="KEGG" id="upv:EJN92_09425"/>
<keyword evidence="2" id="KW-1185">Reference proteome</keyword>
<protein>
    <submittedName>
        <fullName evidence="1">Anti-sigma factor</fullName>
    </submittedName>
</protein>
<evidence type="ECO:0000313" key="1">
    <source>
        <dbReference type="EMBL" id="AZP12201.1"/>
    </source>
</evidence>
<dbReference type="Proteomes" id="UP000275663">
    <property type="component" value="Chromosome"/>
</dbReference>
<reference evidence="1 2" key="1">
    <citation type="journal article" date="2011" name="Int. J. Syst. Evol. Microbiol.">
        <title>Description of Undibacterium oligocarboniphilum sp. nov., isolated from purified water, and Undibacterium pigrum strain CCUG 49012 as the type strain of Undibacterium parvum sp. nov., and emended descriptions of the genus Undibacterium and the species Undibacterium pigrum.</title>
        <authorList>
            <person name="Eder W."/>
            <person name="Wanner G."/>
            <person name="Ludwig W."/>
            <person name="Busse H.J."/>
            <person name="Ziemke-Kageler F."/>
            <person name="Lang E."/>
        </authorList>
    </citation>
    <scope>NUCLEOTIDE SEQUENCE [LARGE SCALE GENOMIC DNA]</scope>
    <source>
        <strain evidence="1 2">DSM 23061</strain>
    </source>
</reference>
<dbReference type="EMBL" id="CP034464">
    <property type="protein sequence ID" value="AZP12201.1"/>
    <property type="molecule type" value="Genomic_DNA"/>
</dbReference>
<dbReference type="RefSeq" id="WP_126127583.1">
    <property type="nucleotide sequence ID" value="NZ_CP034464.1"/>
</dbReference>
<gene>
    <name evidence="1" type="ORF">EJN92_09425</name>
</gene>
<accession>A0A3S9HJC0</accession>
<organism evidence="1 2">
    <name type="scientific">Undibacterium parvum</name>
    <dbReference type="NCBI Taxonomy" id="401471"/>
    <lineage>
        <taxon>Bacteria</taxon>
        <taxon>Pseudomonadati</taxon>
        <taxon>Pseudomonadota</taxon>
        <taxon>Betaproteobacteria</taxon>
        <taxon>Burkholderiales</taxon>
        <taxon>Oxalobacteraceae</taxon>
        <taxon>Undibacterium</taxon>
    </lineage>
</organism>